<evidence type="ECO:0000313" key="1">
    <source>
        <dbReference type="EMBL" id="KAK1922950.1"/>
    </source>
</evidence>
<evidence type="ECO:0000313" key="2">
    <source>
        <dbReference type="Proteomes" id="UP001182556"/>
    </source>
</evidence>
<dbReference type="Proteomes" id="UP001182556">
    <property type="component" value="Unassembled WGS sequence"/>
</dbReference>
<sequence>MIRHAPRGSCGRGRKRNLFFFVGFCSRSVLGQRLLMVNNAWERVPLYLFCAQCLWYHTCVPGVLYSLGRPVSQLVDAPTKSTVCVFFPCPL</sequence>
<name>A0AAD9CYT4_PAPLA</name>
<organism evidence="1 2">
    <name type="scientific">Papiliotrema laurentii</name>
    <name type="common">Cryptococcus laurentii</name>
    <dbReference type="NCBI Taxonomy" id="5418"/>
    <lineage>
        <taxon>Eukaryota</taxon>
        <taxon>Fungi</taxon>
        <taxon>Dikarya</taxon>
        <taxon>Basidiomycota</taxon>
        <taxon>Agaricomycotina</taxon>
        <taxon>Tremellomycetes</taxon>
        <taxon>Tremellales</taxon>
        <taxon>Rhynchogastremaceae</taxon>
        <taxon>Papiliotrema</taxon>
    </lineage>
</organism>
<reference evidence="1" key="1">
    <citation type="submission" date="2023-02" db="EMBL/GenBank/DDBJ databases">
        <title>Identification and recombinant expression of a fungal hydrolase from Papiliotrema laurentii that hydrolyzes apple cutin and clears colloidal polyester polyurethane.</title>
        <authorList>
            <consortium name="DOE Joint Genome Institute"/>
            <person name="Roman V.A."/>
            <person name="Bojanowski C."/>
            <person name="Crable B.R."/>
            <person name="Wagner D.N."/>
            <person name="Hung C.S."/>
            <person name="Nadeau L.J."/>
            <person name="Schratz L."/>
            <person name="Haridas S."/>
            <person name="Pangilinan J."/>
            <person name="Lipzen A."/>
            <person name="Na H."/>
            <person name="Yan M."/>
            <person name="Ng V."/>
            <person name="Grigoriev I.V."/>
            <person name="Spatafora J.W."/>
            <person name="Barlow D."/>
            <person name="Biffinger J."/>
            <person name="Kelley-Loughnane N."/>
            <person name="Varaljay V.A."/>
            <person name="Crookes-Goodson W.J."/>
        </authorList>
    </citation>
    <scope>NUCLEOTIDE SEQUENCE</scope>
    <source>
        <strain evidence="1">5307AH</strain>
    </source>
</reference>
<dbReference type="EMBL" id="JAODAN010000007">
    <property type="protein sequence ID" value="KAK1922950.1"/>
    <property type="molecule type" value="Genomic_DNA"/>
</dbReference>
<dbReference type="AlphaFoldDB" id="A0AAD9CYT4"/>
<keyword evidence="2" id="KW-1185">Reference proteome</keyword>
<proteinExistence type="predicted"/>
<protein>
    <submittedName>
        <fullName evidence="1">Uncharacterized protein</fullName>
    </submittedName>
</protein>
<gene>
    <name evidence="1" type="ORF">DB88DRAFT_493245</name>
</gene>
<comment type="caution">
    <text evidence="1">The sequence shown here is derived from an EMBL/GenBank/DDBJ whole genome shotgun (WGS) entry which is preliminary data.</text>
</comment>
<accession>A0AAD9CYT4</accession>